<dbReference type="InterPro" id="IPR005821">
    <property type="entry name" value="Ion_trans_dom"/>
</dbReference>
<keyword evidence="3 8" id="KW-0812">Transmembrane</keyword>
<evidence type="ECO:0000313" key="10">
    <source>
        <dbReference type="EMBL" id="CAH3147536.1"/>
    </source>
</evidence>
<evidence type="ECO:0000256" key="8">
    <source>
        <dbReference type="SAM" id="Phobius"/>
    </source>
</evidence>
<evidence type="ECO:0000256" key="6">
    <source>
        <dbReference type="ARBA" id="ARBA00023136"/>
    </source>
</evidence>
<evidence type="ECO:0000313" key="11">
    <source>
        <dbReference type="Proteomes" id="UP001159405"/>
    </source>
</evidence>
<feature type="transmembrane region" description="Helical" evidence="8">
    <location>
        <begin position="387"/>
        <end position="416"/>
    </location>
</feature>
<organism evidence="10 11">
    <name type="scientific">Porites lobata</name>
    <dbReference type="NCBI Taxonomy" id="104759"/>
    <lineage>
        <taxon>Eukaryota</taxon>
        <taxon>Metazoa</taxon>
        <taxon>Cnidaria</taxon>
        <taxon>Anthozoa</taxon>
        <taxon>Hexacorallia</taxon>
        <taxon>Scleractinia</taxon>
        <taxon>Fungiina</taxon>
        <taxon>Poritidae</taxon>
        <taxon>Porites</taxon>
    </lineage>
</organism>
<feature type="domain" description="Ion transport" evidence="9">
    <location>
        <begin position="260"/>
        <end position="510"/>
    </location>
</feature>
<comment type="subcellular location">
    <subcellularLocation>
        <location evidence="1">Membrane</location>
        <topology evidence="1">Multi-pass membrane protein</topology>
    </subcellularLocation>
</comment>
<evidence type="ECO:0000256" key="1">
    <source>
        <dbReference type="ARBA" id="ARBA00004141"/>
    </source>
</evidence>
<evidence type="ECO:0000256" key="4">
    <source>
        <dbReference type="ARBA" id="ARBA00022989"/>
    </source>
</evidence>
<evidence type="ECO:0000259" key="9">
    <source>
        <dbReference type="Pfam" id="PF00520"/>
    </source>
</evidence>
<evidence type="ECO:0000256" key="2">
    <source>
        <dbReference type="ARBA" id="ARBA00022448"/>
    </source>
</evidence>
<reference evidence="10 11" key="1">
    <citation type="submission" date="2022-05" db="EMBL/GenBank/DDBJ databases">
        <authorList>
            <consortium name="Genoscope - CEA"/>
            <person name="William W."/>
        </authorList>
    </citation>
    <scope>NUCLEOTIDE SEQUENCE [LARGE SCALE GENOMIC DNA]</scope>
</reference>
<dbReference type="EMBL" id="CALNXK010000081">
    <property type="protein sequence ID" value="CAH3147536.1"/>
    <property type="molecule type" value="Genomic_DNA"/>
</dbReference>
<dbReference type="PRINTS" id="PR01097">
    <property type="entry name" value="TRNSRECEPTRP"/>
</dbReference>
<evidence type="ECO:0000256" key="5">
    <source>
        <dbReference type="ARBA" id="ARBA00023065"/>
    </source>
</evidence>
<feature type="transmembrane region" description="Helical" evidence="8">
    <location>
        <begin position="355"/>
        <end position="375"/>
    </location>
</feature>
<dbReference type="InterPro" id="IPR002153">
    <property type="entry name" value="TRPC_channel"/>
</dbReference>
<keyword evidence="7" id="KW-0407">Ion channel</keyword>
<dbReference type="PANTHER" id="PTHR10117:SF54">
    <property type="entry name" value="TRANSIENT RECEPTOR POTENTIAL-GAMMA PROTEIN"/>
    <property type="match status" value="1"/>
</dbReference>
<keyword evidence="2" id="KW-0813">Transport</keyword>
<sequence length="774" mass="88776">MMMAESGIELRLTEIEDFEESLRDVLKQEDFTKINEKIRAKALTQCKKNCLFMSMEVSYELRRLASRKLPNVDDVANMASSVEEFTNRLIDPLKSDINLGLRARFESCFDDVMENAIAFEQKKVRTEASFIHPVIDNMKNNRWYGDIGKIWTYSYFTVARWIWIFLDVWCLFDLVLFQLFSLCYLLDIYPLGTAIQRLNNRGLVDSANHLLKTGTWARFICFFFSENYRDYFTTPYFIFIRDTLSYLALLGLHFAVCLSPSSIEMTGLEWAIMVFFMGRTLLEIQQLRAIYIDMKRYKQRELKMNQRLKESFQVYTRSSWNCLDLVTLIVYGCAFFLKIAIWSSPTTTVVNNRPLIVSGYLYGLNTMILTFRVFGQVMETVKGLGTIQIALFSIISDVATIFWQFAAAILAFSFAITKVYMTEISFIRTRFNGTDAVCKTSGQSCWWLTAKHLCWSLLGMAEVDSLNSVDEATVTLCKVLYAIYLVVAGVLLMNMMIALLSNTYQRVEENSLKEWSFKKAITVQTYTYLHPVPVPLNIISSIVMGVVCLCKKRIGRCPCARECRGFLTPEDDQPRDRLDVIVEDLQNTYFTTYGDAFPGTEERKLEKPLDEAEGNGEITDQIANQALASKTSRAGNGDVPVQQDLDSEDVVLSETISCKTTSAAEASDSDKEAIRTELDDAFASFRRLRNNFLVNFRNFEDLFHDRQRELAKLASKSGKDESEVILRNLDKQELECSNMVKKMKQDLDKLGEISNEKSKVHGLLEKQVKGEEIL</sequence>
<feature type="transmembrane region" description="Helical" evidence="8">
    <location>
        <begin position="161"/>
        <end position="186"/>
    </location>
</feature>
<feature type="transmembrane region" description="Helical" evidence="8">
    <location>
        <begin position="322"/>
        <end position="343"/>
    </location>
</feature>
<name>A0ABN8PNK7_9CNID</name>
<evidence type="ECO:0000256" key="3">
    <source>
        <dbReference type="ARBA" id="ARBA00022692"/>
    </source>
</evidence>
<accession>A0ABN8PNK7</accession>
<gene>
    <name evidence="10" type="ORF">PLOB_00046142</name>
</gene>
<keyword evidence="6 8" id="KW-0472">Membrane</keyword>
<keyword evidence="4 8" id="KW-1133">Transmembrane helix</keyword>
<keyword evidence="5" id="KW-0406">Ion transport</keyword>
<comment type="caution">
    <text evidence="10">The sequence shown here is derived from an EMBL/GenBank/DDBJ whole genome shotgun (WGS) entry which is preliminary data.</text>
</comment>
<protein>
    <recommendedName>
        <fullName evidence="9">Ion transport domain-containing protein</fullName>
    </recommendedName>
</protein>
<dbReference type="PANTHER" id="PTHR10117">
    <property type="entry name" value="TRANSIENT RECEPTOR POTENTIAL CHANNEL"/>
    <property type="match status" value="1"/>
</dbReference>
<feature type="transmembrane region" description="Helical" evidence="8">
    <location>
        <begin position="479"/>
        <end position="500"/>
    </location>
</feature>
<dbReference type="Proteomes" id="UP001159405">
    <property type="component" value="Unassembled WGS sequence"/>
</dbReference>
<dbReference type="Pfam" id="PF00520">
    <property type="entry name" value="Ion_trans"/>
    <property type="match status" value="1"/>
</dbReference>
<keyword evidence="11" id="KW-1185">Reference proteome</keyword>
<proteinExistence type="predicted"/>
<evidence type="ECO:0000256" key="7">
    <source>
        <dbReference type="ARBA" id="ARBA00023303"/>
    </source>
</evidence>
<feature type="transmembrane region" description="Helical" evidence="8">
    <location>
        <begin position="244"/>
        <end position="263"/>
    </location>
</feature>